<dbReference type="InterPro" id="IPR002156">
    <property type="entry name" value="RNaseH_domain"/>
</dbReference>
<dbReference type="GO" id="GO:0003676">
    <property type="term" value="F:nucleic acid binding"/>
    <property type="evidence" value="ECO:0007669"/>
    <property type="project" value="InterPro"/>
</dbReference>
<dbReference type="Pfam" id="PF00075">
    <property type="entry name" value="RNase_H"/>
    <property type="match status" value="1"/>
</dbReference>
<accession>A0A378MBB6</accession>
<organism evidence="2 3">
    <name type="scientific">Listeria grayi</name>
    <name type="common">Listeria murrayi</name>
    <dbReference type="NCBI Taxonomy" id="1641"/>
    <lineage>
        <taxon>Bacteria</taxon>
        <taxon>Bacillati</taxon>
        <taxon>Bacillota</taxon>
        <taxon>Bacilli</taxon>
        <taxon>Bacillales</taxon>
        <taxon>Listeriaceae</taxon>
        <taxon>Listeria</taxon>
    </lineage>
</organism>
<name>A0A378MBB6_LISGR</name>
<dbReference type="Proteomes" id="UP000254879">
    <property type="component" value="Unassembled WGS sequence"/>
</dbReference>
<dbReference type="PROSITE" id="PS50879">
    <property type="entry name" value="RNASE_H_1"/>
    <property type="match status" value="1"/>
</dbReference>
<dbReference type="InterPro" id="IPR036397">
    <property type="entry name" value="RNaseH_sf"/>
</dbReference>
<dbReference type="Gene3D" id="3.30.420.10">
    <property type="entry name" value="Ribonuclease H-like superfamily/Ribonuclease H"/>
    <property type="match status" value="1"/>
</dbReference>
<dbReference type="InterPro" id="IPR012337">
    <property type="entry name" value="RNaseH-like_sf"/>
</dbReference>
<gene>
    <name evidence="2" type="primary">rnhA</name>
    <name evidence="2" type="ORF">NCTC10815_00043</name>
</gene>
<sequence>MEIFVDAASAGNPGLSGAGIVLSQGELHEQLAIPLGTMTNHEAEFIAIKLGLRRAVELGETAFVRVYSDSKVAIEAIEKRFVKNPLFKPHLEEILQLISHFSLFLLNGVL</sequence>
<reference evidence="2 3" key="1">
    <citation type="submission" date="2018-06" db="EMBL/GenBank/DDBJ databases">
        <authorList>
            <consortium name="Pathogen Informatics"/>
            <person name="Doyle S."/>
        </authorList>
    </citation>
    <scope>NUCLEOTIDE SEQUENCE [LARGE SCALE GENOMIC DNA]</scope>
    <source>
        <strain evidence="3">NCTC 10815</strain>
    </source>
</reference>
<dbReference type="AlphaFoldDB" id="A0A378MBB6"/>
<evidence type="ECO:0000313" key="2">
    <source>
        <dbReference type="EMBL" id="STY42796.1"/>
    </source>
</evidence>
<dbReference type="SUPFAM" id="SSF53098">
    <property type="entry name" value="Ribonuclease H-like"/>
    <property type="match status" value="1"/>
</dbReference>
<proteinExistence type="predicted"/>
<protein>
    <submittedName>
        <fullName evidence="2">14.7 kDa ribonuclease H-like protein</fullName>
    </submittedName>
</protein>
<evidence type="ECO:0000259" key="1">
    <source>
        <dbReference type="PROSITE" id="PS50879"/>
    </source>
</evidence>
<dbReference type="GO" id="GO:0004523">
    <property type="term" value="F:RNA-DNA hybrid ribonuclease activity"/>
    <property type="evidence" value="ECO:0007669"/>
    <property type="project" value="InterPro"/>
</dbReference>
<feature type="domain" description="RNase H type-1" evidence="1">
    <location>
        <begin position="1"/>
        <end position="110"/>
    </location>
</feature>
<dbReference type="CDD" id="cd09279">
    <property type="entry name" value="RNase_HI_like"/>
    <property type="match status" value="1"/>
</dbReference>
<evidence type="ECO:0000313" key="3">
    <source>
        <dbReference type="Proteomes" id="UP000254879"/>
    </source>
</evidence>
<dbReference type="EMBL" id="UGPG01000001">
    <property type="protein sequence ID" value="STY42796.1"/>
    <property type="molecule type" value="Genomic_DNA"/>
</dbReference>